<feature type="domain" description="BHLH" evidence="7">
    <location>
        <begin position="119"/>
        <end position="168"/>
    </location>
</feature>
<keyword evidence="5" id="KW-0539">Nucleus</keyword>
<dbReference type="CDD" id="cd11393">
    <property type="entry name" value="bHLH_AtbHLH_like"/>
    <property type="match status" value="1"/>
</dbReference>
<dbReference type="PROSITE" id="PS50888">
    <property type="entry name" value="BHLH"/>
    <property type="match status" value="1"/>
</dbReference>
<evidence type="ECO:0000256" key="1">
    <source>
        <dbReference type="ARBA" id="ARBA00004123"/>
    </source>
</evidence>
<keyword evidence="2" id="KW-0805">Transcription regulation</keyword>
<name>A0A5J5ALH3_9ASTE</name>
<dbReference type="OrthoDB" id="663846at2759"/>
<dbReference type="InterPro" id="IPR045239">
    <property type="entry name" value="bHLH95_bHLH"/>
</dbReference>
<dbReference type="GO" id="GO:0000981">
    <property type="term" value="F:DNA-binding transcription factor activity, RNA polymerase II-specific"/>
    <property type="evidence" value="ECO:0007669"/>
    <property type="project" value="TreeGrafter"/>
</dbReference>
<dbReference type="PANTHER" id="PTHR16223">
    <property type="entry name" value="TRANSCRIPTION FACTOR BHLH83-RELATED"/>
    <property type="match status" value="1"/>
</dbReference>
<reference evidence="8 9" key="1">
    <citation type="submission" date="2019-09" db="EMBL/GenBank/DDBJ databases">
        <title>A chromosome-level genome assembly of the Chinese tupelo Nyssa sinensis.</title>
        <authorList>
            <person name="Yang X."/>
            <person name="Kang M."/>
            <person name="Yang Y."/>
            <person name="Xiong H."/>
            <person name="Wang M."/>
            <person name="Zhang Z."/>
            <person name="Wang Z."/>
            <person name="Wu H."/>
            <person name="Ma T."/>
            <person name="Liu J."/>
            <person name="Xi Z."/>
        </authorList>
    </citation>
    <scope>NUCLEOTIDE SEQUENCE [LARGE SCALE GENOMIC DNA]</scope>
    <source>
        <strain evidence="8">J267</strain>
        <tissue evidence="8">Leaf</tissue>
    </source>
</reference>
<gene>
    <name evidence="8" type="ORF">F0562_034465</name>
</gene>
<evidence type="ECO:0000313" key="9">
    <source>
        <dbReference type="Proteomes" id="UP000325577"/>
    </source>
</evidence>
<evidence type="ECO:0000256" key="5">
    <source>
        <dbReference type="ARBA" id="ARBA00023242"/>
    </source>
</evidence>
<sequence>MFEPAFDCLKKTENSWEFTNSTSFNNFEKHYDGFNESLIETEKLNKQSNLVSNWSIALPNLEVNPQLETRACNISFSSRTDQHSQSNLCDVKEKVSDSTAFVGGINRNSETVLKKPKNENPTVSSAKMRVPKVKMGDKITALQQIVSPFGRTDTASVLLEAIGYIKFLQGQIQILSNPYMETNVSKDPWGGLDEKDRGDTKLDLKGRGLCLTQEEMKGKVEKLEAEFVDTGYQLFKKKLTKAYLDLDALILDGIDIPLEELDVEDTLTEDNEPFEDLLTHQPVAQPNLKEKPLLAEE</sequence>
<organism evidence="8 9">
    <name type="scientific">Nyssa sinensis</name>
    <dbReference type="NCBI Taxonomy" id="561372"/>
    <lineage>
        <taxon>Eukaryota</taxon>
        <taxon>Viridiplantae</taxon>
        <taxon>Streptophyta</taxon>
        <taxon>Embryophyta</taxon>
        <taxon>Tracheophyta</taxon>
        <taxon>Spermatophyta</taxon>
        <taxon>Magnoliopsida</taxon>
        <taxon>eudicotyledons</taxon>
        <taxon>Gunneridae</taxon>
        <taxon>Pentapetalae</taxon>
        <taxon>asterids</taxon>
        <taxon>Cornales</taxon>
        <taxon>Nyssaceae</taxon>
        <taxon>Nyssa</taxon>
    </lineage>
</organism>
<dbReference type="InterPro" id="IPR036638">
    <property type="entry name" value="HLH_DNA-bd_sf"/>
</dbReference>
<dbReference type="SUPFAM" id="SSF47459">
    <property type="entry name" value="HLH, helix-loop-helix DNA-binding domain"/>
    <property type="match status" value="1"/>
</dbReference>
<dbReference type="PANTHER" id="PTHR16223:SF368">
    <property type="entry name" value="MYC-TYPE, BASIC HELIX-LOOP-HELIX (BHLH) DOMAIN-CONTAINING PROTEIN-RELATED"/>
    <property type="match status" value="1"/>
</dbReference>
<keyword evidence="9" id="KW-1185">Reference proteome</keyword>
<dbReference type="Proteomes" id="UP000325577">
    <property type="component" value="Linkage Group LG20"/>
</dbReference>
<protein>
    <recommendedName>
        <fullName evidence="7">BHLH domain-containing protein</fullName>
    </recommendedName>
</protein>
<keyword evidence="4" id="KW-0804">Transcription</keyword>
<evidence type="ECO:0000256" key="6">
    <source>
        <dbReference type="SAM" id="MobiDB-lite"/>
    </source>
</evidence>
<dbReference type="GO" id="GO:0046983">
    <property type="term" value="F:protein dimerization activity"/>
    <property type="evidence" value="ECO:0007669"/>
    <property type="project" value="InterPro"/>
</dbReference>
<evidence type="ECO:0000256" key="3">
    <source>
        <dbReference type="ARBA" id="ARBA00023125"/>
    </source>
</evidence>
<dbReference type="GO" id="GO:0005634">
    <property type="term" value="C:nucleus"/>
    <property type="evidence" value="ECO:0007669"/>
    <property type="project" value="UniProtKB-SubCell"/>
</dbReference>
<proteinExistence type="predicted"/>
<feature type="region of interest" description="Disordered" evidence="6">
    <location>
        <begin position="272"/>
        <end position="297"/>
    </location>
</feature>
<feature type="compositionally biased region" description="Basic and acidic residues" evidence="6">
    <location>
        <begin position="288"/>
        <end position="297"/>
    </location>
</feature>
<dbReference type="EMBL" id="CM018044">
    <property type="protein sequence ID" value="KAA8529931.1"/>
    <property type="molecule type" value="Genomic_DNA"/>
</dbReference>
<dbReference type="AlphaFoldDB" id="A0A5J5ALH3"/>
<accession>A0A5J5ALH3</accession>
<dbReference type="GO" id="GO:0000978">
    <property type="term" value="F:RNA polymerase II cis-regulatory region sequence-specific DNA binding"/>
    <property type="evidence" value="ECO:0007669"/>
    <property type="project" value="TreeGrafter"/>
</dbReference>
<dbReference type="InterPro" id="IPR045843">
    <property type="entry name" value="IND-like"/>
</dbReference>
<keyword evidence="3" id="KW-0238">DNA-binding</keyword>
<dbReference type="InterPro" id="IPR011598">
    <property type="entry name" value="bHLH_dom"/>
</dbReference>
<evidence type="ECO:0000259" key="7">
    <source>
        <dbReference type="PROSITE" id="PS50888"/>
    </source>
</evidence>
<evidence type="ECO:0000256" key="4">
    <source>
        <dbReference type="ARBA" id="ARBA00023163"/>
    </source>
</evidence>
<evidence type="ECO:0000313" key="8">
    <source>
        <dbReference type="EMBL" id="KAA8529931.1"/>
    </source>
</evidence>
<evidence type="ECO:0000256" key="2">
    <source>
        <dbReference type="ARBA" id="ARBA00023015"/>
    </source>
</evidence>
<comment type="subcellular location">
    <subcellularLocation>
        <location evidence="1">Nucleus</location>
    </subcellularLocation>
</comment>